<evidence type="ECO:0000256" key="4">
    <source>
        <dbReference type="ARBA" id="ARBA00023136"/>
    </source>
</evidence>
<dbReference type="InterPro" id="IPR051533">
    <property type="entry name" value="WaaL-like"/>
</dbReference>
<feature type="transmembrane region" description="Helical" evidence="5">
    <location>
        <begin position="50"/>
        <end position="67"/>
    </location>
</feature>
<feature type="transmembrane region" description="Helical" evidence="5">
    <location>
        <begin position="320"/>
        <end position="339"/>
    </location>
</feature>
<feature type="transmembrane region" description="Helical" evidence="5">
    <location>
        <begin position="100"/>
        <end position="119"/>
    </location>
</feature>
<evidence type="ECO:0000313" key="7">
    <source>
        <dbReference type="EMBL" id="QOY87694.1"/>
    </source>
</evidence>
<dbReference type="PROSITE" id="PS51257">
    <property type="entry name" value="PROKAR_LIPOPROTEIN"/>
    <property type="match status" value="1"/>
</dbReference>
<dbReference type="EMBL" id="CP063849">
    <property type="protein sequence ID" value="QOY87694.1"/>
    <property type="molecule type" value="Genomic_DNA"/>
</dbReference>
<dbReference type="KEGG" id="pfer:IRI77_33925"/>
<name>A0A7S7NQ72_PALFE</name>
<accession>A0A7S7NQ72</accession>
<comment type="subcellular location">
    <subcellularLocation>
        <location evidence="1">Membrane</location>
        <topology evidence="1">Multi-pass membrane protein</topology>
    </subcellularLocation>
</comment>
<dbReference type="InterPro" id="IPR007016">
    <property type="entry name" value="O-antigen_ligase-rel_domated"/>
</dbReference>
<feature type="domain" description="O-antigen ligase-related" evidence="6">
    <location>
        <begin position="189"/>
        <end position="327"/>
    </location>
</feature>
<evidence type="ECO:0000256" key="2">
    <source>
        <dbReference type="ARBA" id="ARBA00022692"/>
    </source>
</evidence>
<proteinExistence type="predicted"/>
<gene>
    <name evidence="7" type="ORF">IRI77_33925</name>
</gene>
<feature type="transmembrane region" description="Helical" evidence="5">
    <location>
        <begin position="12"/>
        <end position="38"/>
    </location>
</feature>
<dbReference type="GO" id="GO:0016020">
    <property type="term" value="C:membrane"/>
    <property type="evidence" value="ECO:0007669"/>
    <property type="project" value="UniProtKB-SubCell"/>
</dbReference>
<organism evidence="7 8">
    <name type="scientific">Paludibaculum fermentans</name>
    <dbReference type="NCBI Taxonomy" id="1473598"/>
    <lineage>
        <taxon>Bacteria</taxon>
        <taxon>Pseudomonadati</taxon>
        <taxon>Acidobacteriota</taxon>
        <taxon>Terriglobia</taxon>
        <taxon>Bryobacterales</taxon>
        <taxon>Bryobacteraceae</taxon>
        <taxon>Paludibaculum</taxon>
    </lineage>
</organism>
<dbReference type="GO" id="GO:0016874">
    <property type="term" value="F:ligase activity"/>
    <property type="evidence" value="ECO:0007669"/>
    <property type="project" value="UniProtKB-KW"/>
</dbReference>
<evidence type="ECO:0000256" key="1">
    <source>
        <dbReference type="ARBA" id="ARBA00004141"/>
    </source>
</evidence>
<keyword evidence="7" id="KW-0436">Ligase</keyword>
<dbReference type="Proteomes" id="UP000593892">
    <property type="component" value="Chromosome"/>
</dbReference>
<evidence type="ECO:0000256" key="5">
    <source>
        <dbReference type="SAM" id="Phobius"/>
    </source>
</evidence>
<sequence>MKPDFQRIAYWCALGAAASCAVSIAAWQVLLGVCLAAMLLGRLPWRVPRYWQALTVFAVWTLLSLALSDAPRSGMPQVKKFYAWLTLFAVLSALRKARDVYWLAVAWLAGGTLSAIDGLRQFGLKWSKAAAAGKDFYSSYVADRITGFNSHWMTFSGQMMIVLLLCLALWFWGRPEKRLRWAFAVCLPLVALALVLAFTRGMWIATGVGALYLLWCWKRWTVALVPVLALAAFLLGPAALKDRVMSLVKPHGQMDSNDHRVYVFRTGLEMIKAHPWFGLGPQRVGPHFREYIPADLPKTLPDGYYEHLHNIYIHFAAERGLPAMFAVIFFFAATLWDWLRQLGRGAGEAEWVLRGGVAILIGVLVAGCFEYNLGDSEILGMTLAAVGAVSGVARSSSNS</sequence>
<evidence type="ECO:0000256" key="3">
    <source>
        <dbReference type="ARBA" id="ARBA00022989"/>
    </source>
</evidence>
<dbReference type="Pfam" id="PF04932">
    <property type="entry name" value="Wzy_C"/>
    <property type="match status" value="1"/>
</dbReference>
<keyword evidence="3 5" id="KW-1133">Transmembrane helix</keyword>
<keyword evidence="8" id="KW-1185">Reference proteome</keyword>
<protein>
    <submittedName>
        <fullName evidence="7">O-antigen ligase family protein</fullName>
    </submittedName>
</protein>
<dbReference type="PANTHER" id="PTHR37422">
    <property type="entry name" value="TEICHURONIC ACID BIOSYNTHESIS PROTEIN TUAE"/>
    <property type="match status" value="1"/>
</dbReference>
<feature type="transmembrane region" description="Helical" evidence="5">
    <location>
        <begin position="152"/>
        <end position="173"/>
    </location>
</feature>
<feature type="transmembrane region" description="Helical" evidence="5">
    <location>
        <begin position="179"/>
        <end position="199"/>
    </location>
</feature>
<keyword evidence="4 5" id="KW-0472">Membrane</keyword>
<dbReference type="RefSeq" id="WP_194449361.1">
    <property type="nucleotide sequence ID" value="NZ_CP063849.1"/>
</dbReference>
<dbReference type="PANTHER" id="PTHR37422:SF13">
    <property type="entry name" value="LIPOPOLYSACCHARIDE BIOSYNTHESIS PROTEIN PA4999-RELATED"/>
    <property type="match status" value="1"/>
</dbReference>
<evidence type="ECO:0000259" key="6">
    <source>
        <dbReference type="Pfam" id="PF04932"/>
    </source>
</evidence>
<feature type="transmembrane region" description="Helical" evidence="5">
    <location>
        <begin position="351"/>
        <end position="372"/>
    </location>
</feature>
<keyword evidence="2 5" id="KW-0812">Transmembrane</keyword>
<dbReference type="AlphaFoldDB" id="A0A7S7NQ72"/>
<feature type="transmembrane region" description="Helical" evidence="5">
    <location>
        <begin position="220"/>
        <end position="240"/>
    </location>
</feature>
<reference evidence="7 8" key="1">
    <citation type="submission" date="2020-10" db="EMBL/GenBank/DDBJ databases">
        <title>Complete genome sequence of Paludibaculum fermentans P105T, a facultatively anaerobic acidobacterium capable of dissimilatory Fe(III) reduction.</title>
        <authorList>
            <person name="Dedysh S.N."/>
            <person name="Beletsky A.V."/>
            <person name="Kulichevskaya I.S."/>
            <person name="Mardanov A.V."/>
            <person name="Ravin N.V."/>
        </authorList>
    </citation>
    <scope>NUCLEOTIDE SEQUENCE [LARGE SCALE GENOMIC DNA]</scope>
    <source>
        <strain evidence="7 8">P105</strain>
    </source>
</reference>
<evidence type="ECO:0000313" key="8">
    <source>
        <dbReference type="Proteomes" id="UP000593892"/>
    </source>
</evidence>